<evidence type="ECO:0000313" key="4">
    <source>
        <dbReference type="Proteomes" id="UP000241404"/>
    </source>
</evidence>
<organism evidence="3 4">
    <name type="scientific">Photobacterium damselae</name>
    <dbReference type="NCBI Taxonomy" id="38293"/>
    <lineage>
        <taxon>Bacteria</taxon>
        <taxon>Pseudomonadati</taxon>
        <taxon>Pseudomonadota</taxon>
        <taxon>Gammaproteobacteria</taxon>
        <taxon>Vibrionales</taxon>
        <taxon>Vibrionaceae</taxon>
        <taxon>Photobacterium</taxon>
    </lineage>
</organism>
<feature type="domain" description="DUF3592" evidence="2">
    <location>
        <begin position="48"/>
        <end position="123"/>
    </location>
</feature>
<dbReference type="InterPro" id="IPR021994">
    <property type="entry name" value="DUF3592"/>
</dbReference>
<keyword evidence="1" id="KW-0472">Membrane</keyword>
<dbReference type="AlphaFoldDB" id="A0ABD6X1A7"/>
<keyword evidence="1" id="KW-1133">Transmembrane helix</keyword>
<sequence length="179" mass="20511">MKFLIKTVIPFIFIGMYIPEVFFFIFFIAAVFLIIKYFQGRNRDYTLVQGSVVAIKENISKDMDGKKVHYAPVFAYAYEGKSYIVEHPVNINVQGRSLFTVGQKVDLRVYQDAPDQAMLNSHFTTHILLYAGLGFFIVPGIIMAAFIKGGLVNFYTLGDRIQAIFVFIYNIIEKLISFF</sequence>
<feature type="transmembrane region" description="Helical" evidence="1">
    <location>
        <begin position="153"/>
        <end position="172"/>
    </location>
</feature>
<dbReference type="Proteomes" id="UP000241404">
    <property type="component" value="Unassembled WGS sequence"/>
</dbReference>
<gene>
    <name evidence="3" type="ORF">CTM90_13825</name>
</gene>
<reference evidence="3 4" key="1">
    <citation type="submission" date="2018-03" db="EMBL/GenBank/DDBJ databases">
        <title>Whole genome sequencing of Histamine producing bacteria.</title>
        <authorList>
            <person name="Butler K."/>
        </authorList>
    </citation>
    <scope>NUCLEOTIDE SEQUENCE [LARGE SCALE GENOMIC DNA]</scope>
    <source>
        <strain evidence="3 4">BT-6</strain>
    </source>
</reference>
<dbReference type="RefSeq" id="WP_065172664.1">
    <property type="nucleotide sequence ID" value="NZ_LZFH01000069.1"/>
</dbReference>
<feature type="transmembrane region" description="Helical" evidence="1">
    <location>
        <begin position="127"/>
        <end position="147"/>
    </location>
</feature>
<keyword evidence="1" id="KW-0812">Transmembrane</keyword>
<evidence type="ECO:0000313" key="3">
    <source>
        <dbReference type="EMBL" id="PSU16098.1"/>
    </source>
</evidence>
<proteinExistence type="predicted"/>
<accession>A0ABD6X1A7</accession>
<evidence type="ECO:0000256" key="1">
    <source>
        <dbReference type="SAM" id="Phobius"/>
    </source>
</evidence>
<evidence type="ECO:0000259" key="2">
    <source>
        <dbReference type="Pfam" id="PF12158"/>
    </source>
</evidence>
<dbReference type="Pfam" id="PF12158">
    <property type="entry name" value="DUF3592"/>
    <property type="match status" value="1"/>
</dbReference>
<dbReference type="EMBL" id="PYMM01000009">
    <property type="protein sequence ID" value="PSU16098.1"/>
    <property type="molecule type" value="Genomic_DNA"/>
</dbReference>
<protein>
    <submittedName>
        <fullName evidence="3">DUF3592 domain-containing protein</fullName>
    </submittedName>
</protein>
<name>A0ABD6X1A7_PHODM</name>
<feature type="transmembrane region" description="Helical" evidence="1">
    <location>
        <begin position="12"/>
        <end position="35"/>
    </location>
</feature>
<comment type="caution">
    <text evidence="3">The sequence shown here is derived from an EMBL/GenBank/DDBJ whole genome shotgun (WGS) entry which is preliminary data.</text>
</comment>